<name>A0AAF0BMR6_9PROT</name>
<dbReference type="Gene3D" id="3.30.70.360">
    <property type="match status" value="1"/>
</dbReference>
<dbReference type="SUPFAM" id="SSF53187">
    <property type="entry name" value="Zn-dependent exopeptidases"/>
    <property type="match status" value="1"/>
</dbReference>
<evidence type="ECO:0000313" key="17">
    <source>
        <dbReference type="EMBL" id="WCL54930.1"/>
    </source>
</evidence>
<comment type="pathway">
    <text evidence="1 15">Amino-acid biosynthesis; L-lysine biosynthesis via DAP pathway; LL-2,6-diaminopimelate from (S)-tetrahydrodipicolinate (succinylase route): step 3/3.</text>
</comment>
<dbReference type="AlphaFoldDB" id="A0AAF0BMR6"/>
<dbReference type="InterPro" id="IPR036264">
    <property type="entry name" value="Bact_exopeptidase_dim_dom"/>
</dbReference>
<evidence type="ECO:0000256" key="12">
    <source>
        <dbReference type="ARBA" id="ARBA00023285"/>
    </source>
</evidence>
<dbReference type="Pfam" id="PF01546">
    <property type="entry name" value="Peptidase_M20"/>
    <property type="match status" value="1"/>
</dbReference>
<dbReference type="NCBIfam" id="TIGR01246">
    <property type="entry name" value="dapE_proteo"/>
    <property type="match status" value="1"/>
</dbReference>
<keyword evidence="11 15" id="KW-0457">Lysine biosynthesis</keyword>
<dbReference type="CDD" id="cd03891">
    <property type="entry name" value="M20_DapE_proteobac"/>
    <property type="match status" value="1"/>
</dbReference>
<dbReference type="EC" id="3.5.1.18" evidence="4 15"/>
<proteinExistence type="inferred from homology"/>
<dbReference type="GO" id="GO:0019877">
    <property type="term" value="P:diaminopimelate biosynthetic process"/>
    <property type="evidence" value="ECO:0007669"/>
    <property type="project" value="UniProtKB-UniRule"/>
</dbReference>
<dbReference type="NCBIfam" id="NF009557">
    <property type="entry name" value="PRK13009.1"/>
    <property type="match status" value="1"/>
</dbReference>
<dbReference type="GO" id="GO:0006526">
    <property type="term" value="P:L-arginine biosynthetic process"/>
    <property type="evidence" value="ECO:0007669"/>
    <property type="project" value="TreeGrafter"/>
</dbReference>
<keyword evidence="12 15" id="KW-0170">Cobalt</keyword>
<feature type="binding site" evidence="15">
    <location>
        <position position="104"/>
    </location>
    <ligand>
        <name>Zn(2+)</name>
        <dbReference type="ChEBI" id="CHEBI:29105"/>
        <label>2</label>
    </ligand>
</feature>
<evidence type="ECO:0000256" key="13">
    <source>
        <dbReference type="ARBA" id="ARBA00031891"/>
    </source>
</evidence>
<feature type="binding site" evidence="15">
    <location>
        <position position="71"/>
    </location>
    <ligand>
        <name>Zn(2+)</name>
        <dbReference type="ChEBI" id="CHEBI:29105"/>
        <label>1</label>
    </ligand>
</feature>
<evidence type="ECO:0000256" key="3">
    <source>
        <dbReference type="ARBA" id="ARBA00011738"/>
    </source>
</evidence>
<evidence type="ECO:0000256" key="11">
    <source>
        <dbReference type="ARBA" id="ARBA00023154"/>
    </source>
</evidence>
<feature type="domain" description="Peptidase M20 dimerisation" evidence="16">
    <location>
        <begin position="179"/>
        <end position="286"/>
    </location>
</feature>
<dbReference type="RefSeq" id="WP_289504667.1">
    <property type="nucleotide sequence ID" value="NZ_CP116805.1"/>
</dbReference>
<sequence>MIDPVALSQALIRQPSVTPDTGDGLDVLIRALEPLGFTCHRLVFEEEGEEAVANLYARIGEGSPHLCFAGHTDVVPVGAHGQWSVDPFAADVKDGQLYGRGAADMKSAIAAFAAAVSRRLARGDLKGSISFLITGDEEGPAINGTRKVLDWLRARGEGIDFCVVGEPTNPQALGQMIKIGRRGSLHGIIRVAGVQGHVAYPHLAHNPIPDLVKILSELTAEPLDQGNAHFQPSNLEVVNVHVGNESHNVIPAEATARFNVRFSSDFTPDALQAELTRRMDRAGVKYAIDWWVSGDSFLTERGPLTDAVVAAVEAVTGQTPELSTTGGTSDARFIKDMCPVVEFGLVGATMHKIDEHVAVADIEALAKIYEGVIERLVG</sequence>
<accession>A0AAF0BMR6</accession>
<dbReference type="InterPro" id="IPR001261">
    <property type="entry name" value="ArgE/DapE_CS"/>
</dbReference>
<dbReference type="PANTHER" id="PTHR43808:SF31">
    <property type="entry name" value="N-ACETYL-L-CITRULLINE DEACETYLASE"/>
    <property type="match status" value="1"/>
</dbReference>
<dbReference type="Proteomes" id="UP001217500">
    <property type="component" value="Chromosome"/>
</dbReference>
<dbReference type="InterPro" id="IPR050072">
    <property type="entry name" value="Peptidase_M20A"/>
</dbReference>
<keyword evidence="10 15" id="KW-0220">Diaminopimelate biosynthesis</keyword>
<evidence type="ECO:0000313" key="18">
    <source>
        <dbReference type="Proteomes" id="UP001217500"/>
    </source>
</evidence>
<comment type="function">
    <text evidence="15">Catalyzes the hydrolysis of N-succinyl-L,L-diaminopimelic acid (SDAP), forming succinate and LL-2,6-diaminopimelate (DAP), an intermediate involved in the bacterial biosynthesis of lysine and meso-diaminopimelic acid, an essential component of bacterial cell walls.</text>
</comment>
<organism evidence="17 18">
    <name type="scientific">Gimibacter soli</name>
    <dbReference type="NCBI Taxonomy" id="3024400"/>
    <lineage>
        <taxon>Bacteria</taxon>
        <taxon>Pseudomonadati</taxon>
        <taxon>Pseudomonadota</taxon>
        <taxon>Alphaproteobacteria</taxon>
        <taxon>Kordiimonadales</taxon>
        <taxon>Temperatibacteraceae</taxon>
        <taxon>Gimibacter</taxon>
    </lineage>
</organism>
<keyword evidence="8 15" id="KW-0378">Hydrolase</keyword>
<dbReference type="GO" id="GO:0009089">
    <property type="term" value="P:lysine biosynthetic process via diaminopimelate"/>
    <property type="evidence" value="ECO:0007669"/>
    <property type="project" value="UniProtKB-UniRule"/>
</dbReference>
<dbReference type="PANTHER" id="PTHR43808">
    <property type="entry name" value="ACETYLORNITHINE DEACETYLASE"/>
    <property type="match status" value="1"/>
</dbReference>
<dbReference type="Pfam" id="PF07687">
    <property type="entry name" value="M20_dimer"/>
    <property type="match status" value="1"/>
</dbReference>
<dbReference type="KEGG" id="gso:PH603_04055"/>
<evidence type="ECO:0000256" key="9">
    <source>
        <dbReference type="ARBA" id="ARBA00022833"/>
    </source>
</evidence>
<dbReference type="InterPro" id="IPR011650">
    <property type="entry name" value="Peptidase_M20_dimer"/>
</dbReference>
<comment type="cofactor">
    <cofactor evidence="15">
        <name>Zn(2+)</name>
        <dbReference type="ChEBI" id="CHEBI:29105"/>
    </cofactor>
    <cofactor evidence="15">
        <name>Co(2+)</name>
        <dbReference type="ChEBI" id="CHEBI:48828"/>
    </cofactor>
    <text evidence="15">Binds 2 Zn(2+) or Co(2+) ions per subunit.</text>
</comment>
<evidence type="ECO:0000259" key="16">
    <source>
        <dbReference type="Pfam" id="PF07687"/>
    </source>
</evidence>
<keyword evidence="7 15" id="KW-0479">Metal-binding</keyword>
<dbReference type="GO" id="GO:0008777">
    <property type="term" value="F:acetylornithine deacetylase activity"/>
    <property type="evidence" value="ECO:0007669"/>
    <property type="project" value="TreeGrafter"/>
</dbReference>
<evidence type="ECO:0000256" key="15">
    <source>
        <dbReference type="HAMAP-Rule" id="MF_01690"/>
    </source>
</evidence>
<reference evidence="17" key="1">
    <citation type="submission" date="2023-01" db="EMBL/GenBank/DDBJ databases">
        <title>The genome sequence of Kordiimonadaceae bacterium 6D33.</title>
        <authorList>
            <person name="Liu Y."/>
        </authorList>
    </citation>
    <scope>NUCLEOTIDE SEQUENCE</scope>
    <source>
        <strain evidence="17">6D33</strain>
    </source>
</reference>
<evidence type="ECO:0000256" key="6">
    <source>
        <dbReference type="ARBA" id="ARBA00022605"/>
    </source>
</evidence>
<evidence type="ECO:0000256" key="14">
    <source>
        <dbReference type="ARBA" id="ARBA00051301"/>
    </source>
</evidence>
<comment type="subunit">
    <text evidence="3 15">Homodimer.</text>
</comment>
<dbReference type="GO" id="GO:0050897">
    <property type="term" value="F:cobalt ion binding"/>
    <property type="evidence" value="ECO:0007669"/>
    <property type="project" value="UniProtKB-UniRule"/>
</dbReference>
<gene>
    <name evidence="15 17" type="primary">dapE</name>
    <name evidence="17" type="ORF">PH603_04055</name>
</gene>
<dbReference type="PROSITE" id="PS00759">
    <property type="entry name" value="ARGE_DAPE_CPG2_2"/>
    <property type="match status" value="1"/>
</dbReference>
<comment type="catalytic activity">
    <reaction evidence="14 15">
        <text>N-succinyl-(2S,6S)-2,6-diaminopimelate + H2O = (2S,6S)-2,6-diaminopimelate + succinate</text>
        <dbReference type="Rhea" id="RHEA:22608"/>
        <dbReference type="ChEBI" id="CHEBI:15377"/>
        <dbReference type="ChEBI" id="CHEBI:30031"/>
        <dbReference type="ChEBI" id="CHEBI:57609"/>
        <dbReference type="ChEBI" id="CHEBI:58087"/>
        <dbReference type="EC" id="3.5.1.18"/>
    </reaction>
</comment>
<feature type="binding site" evidence="15">
    <location>
        <position position="138"/>
    </location>
    <ligand>
        <name>Zn(2+)</name>
        <dbReference type="ChEBI" id="CHEBI:29105"/>
        <label>2</label>
    </ligand>
</feature>
<feature type="binding site" evidence="15">
    <location>
        <position position="104"/>
    </location>
    <ligand>
        <name>Zn(2+)</name>
        <dbReference type="ChEBI" id="CHEBI:29105"/>
        <label>1</label>
    </ligand>
</feature>
<feature type="active site" evidence="15">
    <location>
        <position position="73"/>
    </location>
</feature>
<evidence type="ECO:0000256" key="2">
    <source>
        <dbReference type="ARBA" id="ARBA00006746"/>
    </source>
</evidence>
<dbReference type="Gene3D" id="3.40.630.10">
    <property type="entry name" value="Zn peptidases"/>
    <property type="match status" value="1"/>
</dbReference>
<dbReference type="InterPro" id="IPR002933">
    <property type="entry name" value="Peptidase_M20"/>
</dbReference>
<dbReference type="HAMAP" id="MF_01690">
    <property type="entry name" value="DapE"/>
    <property type="match status" value="1"/>
</dbReference>
<keyword evidence="6 15" id="KW-0028">Amino-acid biosynthesis</keyword>
<dbReference type="SUPFAM" id="SSF55031">
    <property type="entry name" value="Bacterial exopeptidase dimerisation domain"/>
    <property type="match status" value="1"/>
</dbReference>
<protein>
    <recommendedName>
        <fullName evidence="5 15">Succinyl-diaminopimelate desuccinylase</fullName>
        <shortName evidence="15">SDAP desuccinylase</shortName>
        <ecNumber evidence="4 15">3.5.1.18</ecNumber>
    </recommendedName>
    <alternativeName>
        <fullName evidence="13 15">N-succinyl-LL-2,6-diaminoheptanedioate amidohydrolase</fullName>
    </alternativeName>
</protein>
<dbReference type="EMBL" id="CP116805">
    <property type="protein sequence ID" value="WCL54930.1"/>
    <property type="molecule type" value="Genomic_DNA"/>
</dbReference>
<dbReference type="GO" id="GO:0008270">
    <property type="term" value="F:zinc ion binding"/>
    <property type="evidence" value="ECO:0007669"/>
    <property type="project" value="UniProtKB-UniRule"/>
</dbReference>
<dbReference type="GO" id="GO:0009014">
    <property type="term" value="F:succinyl-diaminopimelate desuccinylase activity"/>
    <property type="evidence" value="ECO:0007669"/>
    <property type="project" value="UniProtKB-UniRule"/>
</dbReference>
<evidence type="ECO:0000256" key="4">
    <source>
        <dbReference type="ARBA" id="ARBA00011921"/>
    </source>
</evidence>
<keyword evidence="9 15" id="KW-0862">Zinc</keyword>
<comment type="similarity">
    <text evidence="2 15">Belongs to the peptidase M20A family. DapE subfamily.</text>
</comment>
<keyword evidence="18" id="KW-1185">Reference proteome</keyword>
<evidence type="ECO:0000256" key="1">
    <source>
        <dbReference type="ARBA" id="ARBA00005130"/>
    </source>
</evidence>
<evidence type="ECO:0000256" key="10">
    <source>
        <dbReference type="ARBA" id="ARBA00022915"/>
    </source>
</evidence>
<evidence type="ECO:0000256" key="5">
    <source>
        <dbReference type="ARBA" id="ARBA00022391"/>
    </source>
</evidence>
<feature type="binding site" evidence="15">
    <location>
        <position position="166"/>
    </location>
    <ligand>
        <name>Zn(2+)</name>
        <dbReference type="ChEBI" id="CHEBI:29105"/>
        <label>1</label>
    </ligand>
</feature>
<feature type="binding site" evidence="15">
    <location>
        <position position="351"/>
    </location>
    <ligand>
        <name>Zn(2+)</name>
        <dbReference type="ChEBI" id="CHEBI:29105"/>
        <label>2</label>
    </ligand>
</feature>
<dbReference type="InterPro" id="IPR005941">
    <property type="entry name" value="DapE_proteobac"/>
</dbReference>
<evidence type="ECO:0000256" key="8">
    <source>
        <dbReference type="ARBA" id="ARBA00022801"/>
    </source>
</evidence>
<feature type="active site" description="Proton acceptor" evidence="15">
    <location>
        <position position="137"/>
    </location>
</feature>
<evidence type="ECO:0000256" key="7">
    <source>
        <dbReference type="ARBA" id="ARBA00022723"/>
    </source>
</evidence>